<dbReference type="PANTHER" id="PTHR48077">
    <property type="entry name" value="TRYPTOPHAN SYNTHASE-RELATED"/>
    <property type="match status" value="1"/>
</dbReference>
<reference evidence="14" key="2">
    <citation type="journal article" date="2021" name="PeerJ">
        <title>Extensive microbial diversity within the chicken gut microbiome revealed by metagenomics and culture.</title>
        <authorList>
            <person name="Gilroy R."/>
            <person name="Ravi A."/>
            <person name="Getino M."/>
            <person name="Pursley I."/>
            <person name="Horton D.L."/>
            <person name="Alikhan N.F."/>
            <person name="Baker D."/>
            <person name="Gharbi K."/>
            <person name="Hall N."/>
            <person name="Watson M."/>
            <person name="Adriaenssens E.M."/>
            <person name="Foster-Nyarko E."/>
            <person name="Jarju S."/>
            <person name="Secka A."/>
            <person name="Antonio M."/>
            <person name="Oren A."/>
            <person name="Chaudhuri R.R."/>
            <person name="La Ragione R."/>
            <person name="Hildebrand F."/>
            <person name="Pallen M.J."/>
        </authorList>
    </citation>
    <scope>NUCLEOTIDE SEQUENCE</scope>
    <source>
        <strain evidence="14">CHK184-25365</strain>
    </source>
</reference>
<comment type="subunit">
    <text evidence="5 12">Tetramer of two alpha and two beta chains.</text>
</comment>
<evidence type="ECO:0000256" key="8">
    <source>
        <dbReference type="ARBA" id="ARBA00022898"/>
    </source>
</evidence>
<comment type="pathway">
    <text evidence="3 12">Amino-acid biosynthesis; L-tryptophan biosynthesis; L-tryptophan from chorismate: step 5/5.</text>
</comment>
<reference evidence="14" key="1">
    <citation type="submission" date="2020-10" db="EMBL/GenBank/DDBJ databases">
        <authorList>
            <person name="Gilroy R."/>
        </authorList>
    </citation>
    <scope>NUCLEOTIDE SEQUENCE</scope>
    <source>
        <strain evidence="14">CHK184-25365</strain>
    </source>
</reference>
<name>A0A9D1AJE6_9FIRM</name>
<dbReference type="InterPro" id="IPR006653">
    <property type="entry name" value="Trp_synth_b_CS"/>
</dbReference>
<dbReference type="GO" id="GO:0005737">
    <property type="term" value="C:cytoplasm"/>
    <property type="evidence" value="ECO:0007669"/>
    <property type="project" value="TreeGrafter"/>
</dbReference>
<sequence>MEQGRFGEYGGQFVPETVMAAVSQLQAAYEQYKNDPAFLQELDDLYRDYANRPSLLYYAEKMSKDLGGAKIYLKREDLNHTGAHKINNVLGQCLLAKRMGKHRIIAETGAGQHGVATATVCALMGMDCVVYMGKEDTQRQSLNVYRMELLGAKVVAVDSGTATLKDAINEAFRDWVTNIDTTFYCIGSVMGPHPYPTMVRDFQKVIGREIRRQLMEKEGRLPDCVVACVGGGSNAMGAFYDFIPDTTVRLVGAEAAGRGIDTPYHAATMAKGSKGIFHGMHSLFLQNQDGQIDPVYSISAGLDYPGIGPEHAWLHDIGRAEYVDVTDEEAVNAFEYLSRTEGIIPAIESAHAVAAAMKIAPTMSQDQILVINLSGRGDKDVYSIAKYRGVNIREE</sequence>
<evidence type="ECO:0000256" key="7">
    <source>
        <dbReference type="ARBA" id="ARBA00022822"/>
    </source>
</evidence>
<dbReference type="InterPro" id="IPR023026">
    <property type="entry name" value="Trp_synth_beta/beta-like"/>
</dbReference>
<dbReference type="InterPro" id="IPR001926">
    <property type="entry name" value="TrpB-like_PALP"/>
</dbReference>
<comment type="catalytic activity">
    <reaction evidence="11 12">
        <text>(1S,2R)-1-C-(indol-3-yl)glycerol 3-phosphate + L-serine = D-glyceraldehyde 3-phosphate + L-tryptophan + H2O</text>
        <dbReference type="Rhea" id="RHEA:10532"/>
        <dbReference type="ChEBI" id="CHEBI:15377"/>
        <dbReference type="ChEBI" id="CHEBI:33384"/>
        <dbReference type="ChEBI" id="CHEBI:57912"/>
        <dbReference type="ChEBI" id="CHEBI:58866"/>
        <dbReference type="ChEBI" id="CHEBI:59776"/>
        <dbReference type="EC" id="4.2.1.20"/>
    </reaction>
</comment>
<dbReference type="Gene3D" id="3.40.50.1100">
    <property type="match status" value="2"/>
</dbReference>
<feature type="modified residue" description="N6-(pyridoxal phosphate)lysine" evidence="12">
    <location>
        <position position="85"/>
    </location>
</feature>
<proteinExistence type="inferred from homology"/>
<evidence type="ECO:0000256" key="2">
    <source>
        <dbReference type="ARBA" id="ARBA00002786"/>
    </source>
</evidence>
<accession>A0A9D1AJE6</accession>
<dbReference type="PANTHER" id="PTHR48077:SF3">
    <property type="entry name" value="TRYPTOPHAN SYNTHASE"/>
    <property type="match status" value="1"/>
</dbReference>
<dbReference type="EC" id="4.2.1.20" evidence="12"/>
<dbReference type="InterPro" id="IPR006654">
    <property type="entry name" value="Trp_synth_beta"/>
</dbReference>
<comment type="similarity">
    <text evidence="4 12">Belongs to the TrpB family.</text>
</comment>
<dbReference type="Proteomes" id="UP000886749">
    <property type="component" value="Unassembled WGS sequence"/>
</dbReference>
<dbReference type="Pfam" id="PF00291">
    <property type="entry name" value="PALP"/>
    <property type="match status" value="1"/>
</dbReference>
<evidence type="ECO:0000256" key="3">
    <source>
        <dbReference type="ARBA" id="ARBA00004733"/>
    </source>
</evidence>
<evidence type="ECO:0000259" key="13">
    <source>
        <dbReference type="Pfam" id="PF00291"/>
    </source>
</evidence>
<evidence type="ECO:0000256" key="11">
    <source>
        <dbReference type="ARBA" id="ARBA00049047"/>
    </source>
</evidence>
<comment type="cofactor">
    <cofactor evidence="1 12">
        <name>pyridoxal 5'-phosphate</name>
        <dbReference type="ChEBI" id="CHEBI:597326"/>
    </cofactor>
</comment>
<keyword evidence="8 12" id="KW-0663">Pyridoxal phosphate</keyword>
<evidence type="ECO:0000256" key="5">
    <source>
        <dbReference type="ARBA" id="ARBA00011270"/>
    </source>
</evidence>
<dbReference type="FunFam" id="3.40.50.1100:FF:000001">
    <property type="entry name" value="Tryptophan synthase beta chain"/>
    <property type="match status" value="1"/>
</dbReference>
<evidence type="ECO:0000313" key="14">
    <source>
        <dbReference type="EMBL" id="HIR40239.1"/>
    </source>
</evidence>
<evidence type="ECO:0000256" key="9">
    <source>
        <dbReference type="ARBA" id="ARBA00023141"/>
    </source>
</evidence>
<dbReference type="PROSITE" id="PS00168">
    <property type="entry name" value="TRP_SYNTHASE_BETA"/>
    <property type="match status" value="1"/>
</dbReference>
<dbReference type="PIRSF" id="PIRSF001413">
    <property type="entry name" value="Trp_syn_beta"/>
    <property type="match status" value="1"/>
</dbReference>
<dbReference type="FunFam" id="3.40.50.1100:FF:000004">
    <property type="entry name" value="Tryptophan synthase beta chain"/>
    <property type="match status" value="1"/>
</dbReference>
<dbReference type="NCBIfam" id="TIGR00263">
    <property type="entry name" value="trpB"/>
    <property type="match status" value="1"/>
</dbReference>
<protein>
    <recommendedName>
        <fullName evidence="12">Tryptophan synthase beta chain</fullName>
        <ecNumber evidence="12">4.2.1.20</ecNumber>
    </recommendedName>
</protein>
<evidence type="ECO:0000313" key="15">
    <source>
        <dbReference type="Proteomes" id="UP000886749"/>
    </source>
</evidence>
<evidence type="ECO:0000256" key="12">
    <source>
        <dbReference type="HAMAP-Rule" id="MF_00133"/>
    </source>
</evidence>
<dbReference type="AlphaFoldDB" id="A0A9D1AJE6"/>
<dbReference type="EMBL" id="DVGY01000005">
    <property type="protein sequence ID" value="HIR40239.1"/>
    <property type="molecule type" value="Genomic_DNA"/>
</dbReference>
<comment type="caution">
    <text evidence="14">The sequence shown here is derived from an EMBL/GenBank/DDBJ whole genome shotgun (WGS) entry which is preliminary data.</text>
</comment>
<evidence type="ECO:0000256" key="4">
    <source>
        <dbReference type="ARBA" id="ARBA00009982"/>
    </source>
</evidence>
<keyword evidence="6 12" id="KW-0028">Amino-acid biosynthesis</keyword>
<evidence type="ECO:0000256" key="10">
    <source>
        <dbReference type="ARBA" id="ARBA00023239"/>
    </source>
</evidence>
<feature type="domain" description="Tryptophan synthase beta chain-like PALP" evidence="13">
    <location>
        <begin position="51"/>
        <end position="374"/>
    </location>
</feature>
<comment type="function">
    <text evidence="2 12">The beta subunit is responsible for the synthesis of L-tryptophan from indole and L-serine.</text>
</comment>
<evidence type="ECO:0000256" key="6">
    <source>
        <dbReference type="ARBA" id="ARBA00022605"/>
    </source>
</evidence>
<dbReference type="GO" id="GO:0004834">
    <property type="term" value="F:tryptophan synthase activity"/>
    <property type="evidence" value="ECO:0007669"/>
    <property type="project" value="UniProtKB-UniRule"/>
</dbReference>
<dbReference type="InterPro" id="IPR036052">
    <property type="entry name" value="TrpB-like_PALP_sf"/>
</dbReference>
<dbReference type="CDD" id="cd06446">
    <property type="entry name" value="Trp-synth_B"/>
    <property type="match status" value="1"/>
</dbReference>
<keyword evidence="10 12" id="KW-0456">Lyase</keyword>
<evidence type="ECO:0000256" key="1">
    <source>
        <dbReference type="ARBA" id="ARBA00001933"/>
    </source>
</evidence>
<organism evidence="14 15">
    <name type="scientific">Candidatus Egerieicola pullicola</name>
    <dbReference type="NCBI Taxonomy" id="2840775"/>
    <lineage>
        <taxon>Bacteria</taxon>
        <taxon>Bacillati</taxon>
        <taxon>Bacillota</taxon>
        <taxon>Clostridia</taxon>
        <taxon>Eubacteriales</taxon>
        <taxon>Oscillospiraceae</taxon>
        <taxon>Oscillospiraceae incertae sedis</taxon>
        <taxon>Candidatus Egerieicola</taxon>
    </lineage>
</organism>
<keyword evidence="9 12" id="KW-0057">Aromatic amino acid biosynthesis</keyword>
<gene>
    <name evidence="12 14" type="primary">trpB</name>
    <name evidence="14" type="ORF">IAB36_00205</name>
</gene>
<dbReference type="SUPFAM" id="SSF53686">
    <property type="entry name" value="Tryptophan synthase beta subunit-like PLP-dependent enzymes"/>
    <property type="match status" value="1"/>
</dbReference>
<keyword evidence="7 12" id="KW-0822">Tryptophan biosynthesis</keyword>
<dbReference type="HAMAP" id="MF_00133">
    <property type="entry name" value="Trp_synth_beta"/>
    <property type="match status" value="1"/>
</dbReference>